<dbReference type="Proteomes" id="UP000231071">
    <property type="component" value="Unassembled WGS sequence"/>
</dbReference>
<comment type="caution">
    <text evidence="1">The sequence shown here is derived from an EMBL/GenBank/DDBJ whole genome shotgun (WGS) entry which is preliminary data.</text>
</comment>
<organism evidence="1 2">
    <name type="scientific">Candidatus Portnoybacteria bacterium CG_4_10_14_0_2_um_filter_39_11</name>
    <dbReference type="NCBI Taxonomy" id="1974797"/>
    <lineage>
        <taxon>Bacteria</taxon>
        <taxon>Candidatus Portnoyibacteriota</taxon>
    </lineage>
</organism>
<evidence type="ECO:0000313" key="2">
    <source>
        <dbReference type="Proteomes" id="UP000231071"/>
    </source>
</evidence>
<dbReference type="AlphaFoldDB" id="A0A2M7UK87"/>
<reference evidence="2" key="1">
    <citation type="submission" date="2017-09" db="EMBL/GenBank/DDBJ databases">
        <title>Depth-based differentiation of microbial function through sediment-hosted aquifers and enrichment of novel symbionts in the deep terrestrial subsurface.</title>
        <authorList>
            <person name="Probst A.J."/>
            <person name="Ladd B."/>
            <person name="Jarett J.K."/>
            <person name="Geller-Mcgrath D.E."/>
            <person name="Sieber C.M.K."/>
            <person name="Emerson J.B."/>
            <person name="Anantharaman K."/>
            <person name="Thomas B.C."/>
            <person name="Malmstrom R."/>
            <person name="Stieglmeier M."/>
            <person name="Klingl A."/>
            <person name="Woyke T."/>
            <person name="Ryan C.M."/>
            <person name="Banfield J.F."/>
        </authorList>
    </citation>
    <scope>NUCLEOTIDE SEQUENCE [LARGE SCALE GENOMIC DNA]</scope>
</reference>
<gene>
    <name evidence="1" type="ORF">COY09_00325</name>
</gene>
<protein>
    <submittedName>
        <fullName evidence="1">Uncharacterized protein</fullName>
    </submittedName>
</protein>
<accession>A0A2M7UK87</accession>
<proteinExistence type="predicted"/>
<dbReference type="EMBL" id="PFOI01000007">
    <property type="protein sequence ID" value="PIZ71629.1"/>
    <property type="molecule type" value="Genomic_DNA"/>
</dbReference>
<sequence>MSPQFYFNFTDSKMGKLDFCDGAGVISLLAWVIFPSELLAPSQKFNKKQPIKSGLFVGFAP</sequence>
<name>A0A2M7UK87_9BACT</name>
<evidence type="ECO:0000313" key="1">
    <source>
        <dbReference type="EMBL" id="PIZ71629.1"/>
    </source>
</evidence>